<proteinExistence type="predicted"/>
<evidence type="ECO:0000259" key="4">
    <source>
        <dbReference type="Pfam" id="PF14389"/>
    </source>
</evidence>
<dbReference type="PANTHER" id="PTHR23054:SF61">
    <property type="entry name" value="OS02G0153000 PROTEIN"/>
    <property type="match status" value="1"/>
</dbReference>
<reference evidence="5" key="1">
    <citation type="submission" date="2017-07" db="EMBL/GenBank/DDBJ databases">
        <title>Taro Niue Genome Assembly and Annotation.</title>
        <authorList>
            <person name="Atibalentja N."/>
            <person name="Keating K."/>
            <person name="Fields C.J."/>
        </authorList>
    </citation>
    <scope>NUCLEOTIDE SEQUENCE</scope>
    <source>
        <strain evidence="5">Niue_2</strain>
        <tissue evidence="5">Leaf</tissue>
    </source>
</reference>
<dbReference type="EMBL" id="NMUH01000099">
    <property type="protein sequence ID" value="MQL71484.1"/>
    <property type="molecule type" value="Genomic_DNA"/>
</dbReference>
<organism evidence="5 6">
    <name type="scientific">Colocasia esculenta</name>
    <name type="common">Wild taro</name>
    <name type="synonym">Arum esculentum</name>
    <dbReference type="NCBI Taxonomy" id="4460"/>
    <lineage>
        <taxon>Eukaryota</taxon>
        <taxon>Viridiplantae</taxon>
        <taxon>Streptophyta</taxon>
        <taxon>Embryophyta</taxon>
        <taxon>Tracheophyta</taxon>
        <taxon>Spermatophyta</taxon>
        <taxon>Magnoliopsida</taxon>
        <taxon>Liliopsida</taxon>
        <taxon>Araceae</taxon>
        <taxon>Aroideae</taxon>
        <taxon>Colocasieae</taxon>
        <taxon>Colocasia</taxon>
    </lineage>
</organism>
<name>A0A843TPT7_COLES</name>
<feature type="compositionally biased region" description="Low complexity" evidence="2">
    <location>
        <begin position="65"/>
        <end position="83"/>
    </location>
</feature>
<dbReference type="Pfam" id="PF04784">
    <property type="entry name" value="DUF547"/>
    <property type="match status" value="1"/>
</dbReference>
<feature type="region of interest" description="Disordered" evidence="2">
    <location>
        <begin position="122"/>
        <end position="206"/>
    </location>
</feature>
<dbReference type="OrthoDB" id="418495at2759"/>
<dbReference type="InterPro" id="IPR006869">
    <property type="entry name" value="DUF547"/>
</dbReference>
<comment type="caution">
    <text evidence="5">The sequence shown here is derived from an EMBL/GenBank/DDBJ whole genome shotgun (WGS) entry which is preliminary data.</text>
</comment>
<feature type="compositionally biased region" description="Gly residues" evidence="2">
    <location>
        <begin position="128"/>
        <end position="142"/>
    </location>
</feature>
<evidence type="ECO:0000259" key="3">
    <source>
        <dbReference type="Pfam" id="PF04784"/>
    </source>
</evidence>
<protein>
    <submittedName>
        <fullName evidence="5">Uncharacterized protein</fullName>
    </submittedName>
</protein>
<dbReference type="Pfam" id="PF14389">
    <property type="entry name" value="Lzipper-MIP1"/>
    <property type="match status" value="1"/>
</dbReference>
<evidence type="ECO:0000256" key="2">
    <source>
        <dbReference type="SAM" id="MobiDB-lite"/>
    </source>
</evidence>
<dbReference type="PANTHER" id="PTHR23054">
    <property type="entry name" value="TERNARY COMPLEX FACTOR MIP1, LEUCINE-ZIPPER-RELATED"/>
    <property type="match status" value="1"/>
</dbReference>
<dbReference type="Proteomes" id="UP000652761">
    <property type="component" value="Unassembled WGS sequence"/>
</dbReference>
<keyword evidence="1" id="KW-0175">Coiled coil</keyword>
<evidence type="ECO:0000313" key="5">
    <source>
        <dbReference type="EMBL" id="MQL71484.1"/>
    </source>
</evidence>
<feature type="coiled-coil region" evidence="1">
    <location>
        <begin position="259"/>
        <end position="293"/>
    </location>
</feature>
<gene>
    <name evidence="5" type="ORF">Taro_003809</name>
</gene>
<feature type="domain" description="Ternary complex factor MIP1 leucine-zipper" evidence="4">
    <location>
        <begin position="212"/>
        <end position="290"/>
    </location>
</feature>
<feature type="domain" description="DUF547" evidence="3">
    <location>
        <begin position="544"/>
        <end position="657"/>
    </location>
</feature>
<dbReference type="AlphaFoldDB" id="A0A843TPT7"/>
<feature type="compositionally biased region" description="Pro residues" evidence="2">
    <location>
        <begin position="176"/>
        <end position="185"/>
    </location>
</feature>
<evidence type="ECO:0000313" key="6">
    <source>
        <dbReference type="Proteomes" id="UP000652761"/>
    </source>
</evidence>
<feature type="non-terminal residue" evidence="5">
    <location>
        <position position="1"/>
    </location>
</feature>
<feature type="compositionally biased region" description="Pro residues" evidence="2">
    <location>
        <begin position="145"/>
        <end position="155"/>
    </location>
</feature>
<feature type="compositionally biased region" description="Low complexity" evidence="2">
    <location>
        <begin position="161"/>
        <end position="175"/>
    </location>
</feature>
<accession>A0A843TPT7</accession>
<sequence length="783" mass="85508">MRNGEEAAAASSNNLTPALLGDLRLAVFSGGPERVRWGKDPALAPLGATRNPTRTRHQAHPGYPALPSTAATPPAAAAGTIPPGNRTMIATATTATAMDQGGMRKAAPAAAGPRLCPPVDAKAAAFPGAGGGGREEGGGGGAAPAPAPPRWMTPPPDDEPSSSSSYSASGSVSPSPSAPGDPSSPSPLLLSEMTEPGDGGSNGRKRMNKCLYRSQLEQEVQKLREQLQEEVDLHIALAHAVAQDTSTLTSSPDCLPEKDKELLANISMLEITVAKLEEELASLHSSLIQERNERYLAEYHLGHSPSLALMPRCCFSDYSWEQHISSLRTSKSSQIPQSLNPDAVIGCEDPPSMTMNSHSQLCREEKESQLCSGEYEGMEMDMHLEEADSIDSLNENFLIRNLWHHPNQLSEEMVWCMRNIFLCLSESSNASSKVSSSECFPSPCSPVGPLSSSSLTSFSDSSVIPPLVRSPLTDMSSCHEAIPRETTFDPYGVHGKVNWPNIGSYNSAVEVSWMVVGKKQLEYAAEALRIFRFLVEQLAKVNPAKMNCNQKLAFWINLYNALIMHVSYTIGGQSISAADIEYVILKMKPPVYRPQIALILALHKFKISEEHKKFSMDDPEPLAVFGISCGMYSSPAVRIFTANKVKEELQSSFRDYVRASVGISDKGKLLVPKLLHCFAKSVVEDSLLVDWICRFLSPEQAAEVRNSTSHRKQRLLGARSFCVVPFDSRFRYLFLPDNKSSRRFLLNKTSNRTLALPAMALIRVDQSDYHDLDISTERIEKFD</sequence>
<evidence type="ECO:0000256" key="1">
    <source>
        <dbReference type="SAM" id="Coils"/>
    </source>
</evidence>
<dbReference type="InterPro" id="IPR025757">
    <property type="entry name" value="MIP1_Leuzipper"/>
</dbReference>
<feature type="region of interest" description="Disordered" evidence="2">
    <location>
        <begin position="38"/>
        <end position="85"/>
    </location>
</feature>
<keyword evidence="6" id="KW-1185">Reference proteome</keyword>